<gene>
    <name evidence="1" type="ORF">ACOLOM_LOCUS7996</name>
</gene>
<name>A0ACA9NB77_9GLOM</name>
<feature type="non-terminal residue" evidence="1">
    <location>
        <position position="1109"/>
    </location>
</feature>
<dbReference type="Proteomes" id="UP000789525">
    <property type="component" value="Unassembled WGS sequence"/>
</dbReference>
<keyword evidence="2" id="KW-1185">Reference proteome</keyword>
<accession>A0ACA9NB77</accession>
<comment type="caution">
    <text evidence="1">The sequence shown here is derived from an EMBL/GenBank/DDBJ whole genome shotgun (WGS) entry which is preliminary data.</text>
</comment>
<feature type="non-terminal residue" evidence="1">
    <location>
        <position position="1"/>
    </location>
</feature>
<protein>
    <submittedName>
        <fullName evidence="1">14138_t:CDS:1</fullName>
    </submittedName>
</protein>
<reference evidence="1" key="1">
    <citation type="submission" date="2021-06" db="EMBL/GenBank/DDBJ databases">
        <authorList>
            <person name="Kallberg Y."/>
            <person name="Tangrot J."/>
            <person name="Rosling A."/>
        </authorList>
    </citation>
    <scope>NUCLEOTIDE SEQUENCE</scope>
    <source>
        <strain evidence="1">CL356</strain>
    </source>
</reference>
<sequence>IFKLKKSYLNRVVAILLTIFGLDVEEAIEAFIRICNTVFPKEGCTPSARATMLETVTKELLEERKLPLDLKLQDDRNLPCATCQRAILANAVSFVPTLEEEIVSAVHGYNNPTLEVLKEALDVFGSNAYLSCLLSLGAGKGIIKSFGAGASGAGGAAGAPREDSPETGKNESNNPMSILEQLTTDGESIAEEASRRIGNLGVYFRFSVTRGLDFDDLAAQRNGVSTKFGEIIAHTTGYLLENTTSNYLDKAIASAERPSTISLETISLRSSHGLPPLSSFFIMREEPMKFLVEMLLETEEDSQRIVVLSGLGGSGKTQMALKFARDYEHRTTENIETALVTHVSSLGREYECSSVNDALDILAEPDQVITQDWLIIFDNADDPNIDLRDYFPTCEHGSILITTRNLMLGDLSSRRHLELDVMSPEEAVETLLITAFTQGESPTEEDKKEASVIVEQLGYLPVAITQAGCYIRQQKCLHDYANRLKANRRKLLERPTRTHRDKLRYRHSVYAAFDVTLEVLSSRARDFLRILSTVHFTNFPLPLIGAAAKGGFAFEINDLLDRPSEHQETISLLKETFCPDGEWDNDQITDLLEELQQYSLVVVVASATIATLRFHPLVHSWAYDRLTEKEEKMYQAAAVRLIACGTDWVHVSLFDYLSPHIYSLSSIWDKLHVNDRSAFARIIRYDGKADMLFQLTKDICDEVEKVAGKESVRATSARLDLADAYGMIDDDKKMEEMEREVVATREAILGREDLITIEAVSNLASTIEDDDNRLEEALALREEVLKVRKEKHGMDHQDTADAMAYLGQTYHRLKRYSDEEPLLISAREIRAKGLGPAHPWTIDVMVSLANCYTDCDDYDKAEAIQKEVLQLETKQLGVKHVETVKTMEWMCRAYYNQRKYAEAEKLGEQALILRKEISGPRDDDTVSWMDWLARVYHDTGKFADAKRLREEEIECRKEVVGEQNTAVHDAISWLVSALHSLGEYQKHEELAKQLLVGRTALLGDKHVETLNAKSWLARAYHDLKRHKEAGELRKEEWEVRCEVQGERHIDTINSLGWLARAYHEQGRHEEAASLREKELEQRKSVQGERHIDAVNTLSWLARAYQELKR</sequence>
<evidence type="ECO:0000313" key="2">
    <source>
        <dbReference type="Proteomes" id="UP000789525"/>
    </source>
</evidence>
<dbReference type="EMBL" id="CAJVPT010019690">
    <property type="protein sequence ID" value="CAG8642898.1"/>
    <property type="molecule type" value="Genomic_DNA"/>
</dbReference>
<organism evidence="1 2">
    <name type="scientific">Acaulospora colombiana</name>
    <dbReference type="NCBI Taxonomy" id="27376"/>
    <lineage>
        <taxon>Eukaryota</taxon>
        <taxon>Fungi</taxon>
        <taxon>Fungi incertae sedis</taxon>
        <taxon>Mucoromycota</taxon>
        <taxon>Glomeromycotina</taxon>
        <taxon>Glomeromycetes</taxon>
        <taxon>Diversisporales</taxon>
        <taxon>Acaulosporaceae</taxon>
        <taxon>Acaulospora</taxon>
    </lineage>
</organism>
<evidence type="ECO:0000313" key="1">
    <source>
        <dbReference type="EMBL" id="CAG8642898.1"/>
    </source>
</evidence>
<proteinExistence type="predicted"/>